<dbReference type="GO" id="GO:0003700">
    <property type="term" value="F:DNA-binding transcription factor activity"/>
    <property type="evidence" value="ECO:0007669"/>
    <property type="project" value="InterPro"/>
</dbReference>
<dbReference type="PRINTS" id="PR00039">
    <property type="entry name" value="HTHLYSR"/>
</dbReference>
<dbReference type="FunFam" id="1.10.10.10:FF:000001">
    <property type="entry name" value="LysR family transcriptional regulator"/>
    <property type="match status" value="1"/>
</dbReference>
<keyword evidence="2" id="KW-0805">Transcription regulation</keyword>
<evidence type="ECO:0000256" key="2">
    <source>
        <dbReference type="ARBA" id="ARBA00023015"/>
    </source>
</evidence>
<comment type="similarity">
    <text evidence="1">Belongs to the LysR transcriptional regulatory family.</text>
</comment>
<proteinExistence type="inferred from homology"/>
<evidence type="ECO:0000313" key="7">
    <source>
        <dbReference type="Proteomes" id="UP000050297"/>
    </source>
</evidence>
<dbReference type="PANTHER" id="PTHR30419:SF8">
    <property type="entry name" value="NITROGEN ASSIMILATION TRANSCRIPTIONAL ACTIVATOR-RELATED"/>
    <property type="match status" value="1"/>
</dbReference>
<dbReference type="InterPro" id="IPR036390">
    <property type="entry name" value="WH_DNA-bd_sf"/>
</dbReference>
<evidence type="ECO:0000313" key="6">
    <source>
        <dbReference type="EMBL" id="KPW09181.1"/>
    </source>
</evidence>
<dbReference type="Pfam" id="PF00126">
    <property type="entry name" value="HTH_1"/>
    <property type="match status" value="1"/>
</dbReference>
<dbReference type="PANTHER" id="PTHR30419">
    <property type="entry name" value="HTH-TYPE TRANSCRIPTIONAL REGULATOR YBHD"/>
    <property type="match status" value="1"/>
</dbReference>
<evidence type="ECO:0000259" key="5">
    <source>
        <dbReference type="PROSITE" id="PS50931"/>
    </source>
</evidence>
<dbReference type="InterPro" id="IPR000847">
    <property type="entry name" value="LysR_HTH_N"/>
</dbReference>
<feature type="domain" description="HTH lysR-type" evidence="5">
    <location>
        <begin position="11"/>
        <end position="68"/>
    </location>
</feature>
<keyword evidence="3" id="KW-0238">DNA-binding</keyword>
<dbReference type="Proteomes" id="UP000050297">
    <property type="component" value="Unassembled WGS sequence"/>
</dbReference>
<dbReference type="GO" id="GO:0005829">
    <property type="term" value="C:cytosol"/>
    <property type="evidence" value="ECO:0007669"/>
    <property type="project" value="TreeGrafter"/>
</dbReference>
<protein>
    <recommendedName>
        <fullName evidence="5">HTH lysR-type domain-containing protein</fullName>
    </recommendedName>
</protein>
<dbReference type="RefSeq" id="WP_004407731.1">
    <property type="nucleotide sequence ID" value="NZ_LGAR01000114.1"/>
</dbReference>
<dbReference type="GO" id="GO:0003677">
    <property type="term" value="F:DNA binding"/>
    <property type="evidence" value="ECO:0007669"/>
    <property type="project" value="UniProtKB-KW"/>
</dbReference>
<evidence type="ECO:0000256" key="3">
    <source>
        <dbReference type="ARBA" id="ARBA00023125"/>
    </source>
</evidence>
<dbReference type="PROSITE" id="PS50931">
    <property type="entry name" value="HTH_LYSR"/>
    <property type="match status" value="1"/>
</dbReference>
<sequence length="311" mass="34650">MKIMHIRNAFMDIRALRYFVEVVDQQSFTRAAVKLHLTQPTVSKMVQHLEQSFGVALLARVGKRFTVTDAGQVVLQRAREVIAVHDKMQVEVQDLQQVQRGALRMGLSPSTHSVLAPVFAAYHARYPKIELKLFELGGNGTVRDLRDGALELGTLLDFPRVADIWSEFDSLPLFESPLCLLAPADSPWTGRKVVDLKELAPSDFIFYGDSFALNDLVEDACGEAGFVPRISGRSGQWDFTASLVQLGVGIALLPQMFCETLDTDQFTIVPVRAPALVWKVVLAWRRQGQLSFAAQAWLDLARNLLSPAYKP</sequence>
<gene>
    <name evidence="6" type="ORF">ALO91_103468</name>
</gene>
<accession>A0A0P9H3L3</accession>
<dbReference type="SUPFAM" id="SSF46785">
    <property type="entry name" value="Winged helix' DNA-binding domain"/>
    <property type="match status" value="1"/>
</dbReference>
<dbReference type="InterPro" id="IPR036388">
    <property type="entry name" value="WH-like_DNA-bd_sf"/>
</dbReference>
<evidence type="ECO:0000256" key="1">
    <source>
        <dbReference type="ARBA" id="ARBA00009437"/>
    </source>
</evidence>
<dbReference type="Pfam" id="PF03466">
    <property type="entry name" value="LysR_substrate"/>
    <property type="match status" value="1"/>
</dbReference>
<dbReference type="PATRIC" id="fig|199198.5.peg.4856"/>
<organism evidence="6 7">
    <name type="scientific">Pseudomonas syringae pv. aceris</name>
    <dbReference type="NCBI Taxonomy" id="199198"/>
    <lineage>
        <taxon>Bacteria</taxon>
        <taxon>Pseudomonadati</taxon>
        <taxon>Pseudomonadota</taxon>
        <taxon>Gammaproteobacteria</taxon>
        <taxon>Pseudomonadales</taxon>
        <taxon>Pseudomonadaceae</taxon>
        <taxon>Pseudomonas</taxon>
        <taxon>Pseudomonas syringae</taxon>
    </lineage>
</organism>
<dbReference type="AlphaFoldDB" id="A0A0P9H3L3"/>
<dbReference type="EMBL" id="LJPM01000589">
    <property type="protein sequence ID" value="KPW09181.1"/>
    <property type="molecule type" value="Genomic_DNA"/>
</dbReference>
<comment type="caution">
    <text evidence="6">The sequence shown here is derived from an EMBL/GenBank/DDBJ whole genome shotgun (WGS) entry which is preliminary data.</text>
</comment>
<keyword evidence="4" id="KW-0804">Transcription</keyword>
<reference evidence="6 7" key="1">
    <citation type="submission" date="2015-09" db="EMBL/GenBank/DDBJ databases">
        <title>Genome announcement of multiple Pseudomonas syringae strains.</title>
        <authorList>
            <person name="Thakur S."/>
            <person name="Wang P.W."/>
            <person name="Gong Y."/>
            <person name="Weir B.S."/>
            <person name="Guttman D.S."/>
        </authorList>
    </citation>
    <scope>NUCLEOTIDE SEQUENCE [LARGE SCALE GENOMIC DNA]</scope>
    <source>
        <strain evidence="6 7">ICMP2802</strain>
    </source>
</reference>
<dbReference type="Gene3D" id="3.40.190.290">
    <property type="match status" value="1"/>
</dbReference>
<evidence type="ECO:0000256" key="4">
    <source>
        <dbReference type="ARBA" id="ARBA00023163"/>
    </source>
</evidence>
<name>A0A0P9H3L3_PSESX</name>
<dbReference type="InterPro" id="IPR050950">
    <property type="entry name" value="HTH-type_LysR_regulators"/>
</dbReference>
<dbReference type="SUPFAM" id="SSF53850">
    <property type="entry name" value="Periplasmic binding protein-like II"/>
    <property type="match status" value="1"/>
</dbReference>
<dbReference type="InterPro" id="IPR005119">
    <property type="entry name" value="LysR_subst-bd"/>
</dbReference>
<dbReference type="Gene3D" id="1.10.10.10">
    <property type="entry name" value="Winged helix-like DNA-binding domain superfamily/Winged helix DNA-binding domain"/>
    <property type="match status" value="1"/>
</dbReference>